<evidence type="ECO:0000313" key="1">
    <source>
        <dbReference type="EMBL" id="ALP52217.1"/>
    </source>
</evidence>
<accession>A0A0S2TAN7</accession>
<dbReference type="InterPro" id="IPR015943">
    <property type="entry name" value="WD40/YVTN_repeat-like_dom_sf"/>
</dbReference>
<dbReference type="InterPro" id="IPR051200">
    <property type="entry name" value="Host-pathogen_enzymatic-act"/>
</dbReference>
<sequence length="424" mass="46370">MNTSTVDWTIAAHLEYDDRNEVVIVEHKGGKSTVTRLEKRAATGKDINSVPAFWGINERNEAQVYDPVSKEIERQDVVAADTRFAYAYRDPDSVRVWFMNDGDKDGNDTLACGDTASSVTIAAKTNGKAELVDTLCVGRGHHVTTFVGPTQTQGNIPYRAFVSNLKDGTLHVIGNDPNDAVSFLKTIATINLCDPRFEDNGAADVPNNAFPHGMEFSPATGKLYNLNNGYHTVAVIDPLSHEVENTIPMEVSSNLLLSRCGNFLIGKGADRKADAEHVMGRLSVLDARQEQISTVLDIQDVYPSVYRFNPKGDKLYVTAAATGKGAQFDNLRTDMVQVYDSSKLPELTLIKEIKLEPCTSGRRPIAFLERGEQAPIVFIPNPTQGSLAVIDGDSDAVSETIDIGAGEIKEFSFSFWNDRSIYGA</sequence>
<reference evidence="1" key="1">
    <citation type="submission" date="2015-10" db="EMBL/GenBank/DDBJ databases">
        <title>Description of Candidatus Tenderia electrophaga gen. nov, sp. nov., an Uncultivated Electroautotroph from a Biocathode Enrichment.</title>
        <authorList>
            <person name="Eddie B.J."/>
            <person name="Malanoski A.P."/>
            <person name="Wang Z."/>
            <person name="Hall R.J."/>
            <person name="Oh S.D."/>
            <person name="Heiner C."/>
            <person name="Lin B."/>
            <person name="Strycharz-Glaven S.M."/>
        </authorList>
    </citation>
    <scope>NUCLEOTIDE SEQUENCE [LARGE SCALE GENOMIC DNA]</scope>
    <source>
        <strain evidence="1">NRL1</strain>
    </source>
</reference>
<dbReference type="STRING" id="1748243.Tel_03115"/>
<name>A0A0S2TAN7_9GAMM</name>
<dbReference type="Gene3D" id="2.130.10.10">
    <property type="entry name" value="YVTN repeat-like/Quinoprotein amine dehydrogenase"/>
    <property type="match status" value="1"/>
</dbReference>
<dbReference type="Proteomes" id="UP000055136">
    <property type="component" value="Chromosome"/>
</dbReference>
<gene>
    <name evidence="1" type="ORF">Tel_03115</name>
</gene>
<proteinExistence type="predicted"/>
<dbReference type="PANTHER" id="PTHR47197">
    <property type="entry name" value="PROTEIN NIRF"/>
    <property type="match status" value="1"/>
</dbReference>
<protein>
    <submittedName>
        <fullName evidence="1">Uncharacterized protein</fullName>
    </submittedName>
</protein>
<dbReference type="PANTHER" id="PTHR47197:SF3">
    <property type="entry name" value="DIHYDRO-HEME D1 DEHYDROGENASE"/>
    <property type="match status" value="1"/>
</dbReference>
<dbReference type="KEGG" id="tee:Tel_03115"/>
<evidence type="ECO:0000313" key="2">
    <source>
        <dbReference type="Proteomes" id="UP000055136"/>
    </source>
</evidence>
<dbReference type="AlphaFoldDB" id="A0A0S2TAN7"/>
<dbReference type="InterPro" id="IPR011048">
    <property type="entry name" value="Haem_d1_sf"/>
</dbReference>
<dbReference type="EMBL" id="CP013099">
    <property type="protein sequence ID" value="ALP52217.1"/>
    <property type="molecule type" value="Genomic_DNA"/>
</dbReference>
<keyword evidence="2" id="KW-1185">Reference proteome</keyword>
<organism evidence="1 2">
    <name type="scientific">Candidatus Tenderia electrophaga</name>
    <dbReference type="NCBI Taxonomy" id="1748243"/>
    <lineage>
        <taxon>Bacteria</taxon>
        <taxon>Pseudomonadati</taxon>
        <taxon>Pseudomonadota</taxon>
        <taxon>Gammaproteobacteria</taxon>
        <taxon>Candidatus Tenderiales</taxon>
        <taxon>Candidatus Tenderiaceae</taxon>
        <taxon>Candidatus Tenderia</taxon>
    </lineage>
</organism>
<dbReference type="SUPFAM" id="SSF51004">
    <property type="entry name" value="C-terminal (heme d1) domain of cytochrome cd1-nitrite reductase"/>
    <property type="match status" value="1"/>
</dbReference>